<protein>
    <submittedName>
        <fullName evidence="1">Putative toxin-antitoxin system, toxin component</fullName>
    </submittedName>
</protein>
<gene>
    <name evidence="1" type="ORF">CLOHIR_00337</name>
</gene>
<proteinExistence type="predicted"/>
<sequence>MGNLKSDKLISLFTYISLLAEELGHHYKTYGNIIDLNNIDNMKQENKARNFAYDKLVGVPGIVKAYLKGCRNISEMADYLNVTESFLRDAIGYYSNKYGDRPISFENYKIIFVPTLIIFKNI</sequence>
<name>B6FWT8_PEPHT</name>
<dbReference type="Proteomes" id="UP000003178">
    <property type="component" value="Unassembled WGS sequence"/>
</dbReference>
<reference evidence="1 2" key="2">
    <citation type="submission" date="2008-10" db="EMBL/GenBank/DDBJ databases">
        <title>Draft genome sequence of Clostridium hiranonis (DSM 13275).</title>
        <authorList>
            <person name="Sudarsanam P."/>
            <person name="Ley R."/>
            <person name="Guruge J."/>
            <person name="Turnbaugh P.J."/>
            <person name="Mahowald M."/>
            <person name="Liep D."/>
            <person name="Gordon J."/>
        </authorList>
    </citation>
    <scope>NUCLEOTIDE SEQUENCE [LARGE SCALE GENOMIC DNA]</scope>
    <source>
        <strain evidence="1 2">DSM 13275</strain>
    </source>
</reference>
<dbReference type="eggNOG" id="COG2856">
    <property type="taxonomic scope" value="Bacteria"/>
</dbReference>
<dbReference type="RefSeq" id="WP_006439259.1">
    <property type="nucleotide sequence ID" value="NZ_DS995355.1"/>
</dbReference>
<dbReference type="AlphaFoldDB" id="B6FWT8"/>
<comment type="caution">
    <text evidence="1">The sequence shown here is derived from an EMBL/GenBank/DDBJ whole genome shotgun (WGS) entry which is preliminary data.</text>
</comment>
<organism evidence="1 2">
    <name type="scientific">Peptacetobacter hiranonis (strain DSM 13275 / JCM 10541 / KCTC 15199 / TO-931)</name>
    <name type="common">Clostridium hiranonis</name>
    <dbReference type="NCBI Taxonomy" id="500633"/>
    <lineage>
        <taxon>Bacteria</taxon>
        <taxon>Bacillati</taxon>
        <taxon>Bacillota</taxon>
        <taxon>Clostridia</taxon>
        <taxon>Peptostreptococcales</taxon>
        <taxon>Peptostreptococcaceae</taxon>
        <taxon>Peptacetobacter</taxon>
    </lineage>
</organism>
<accession>B6FWT8</accession>
<dbReference type="EMBL" id="ABWP01000011">
    <property type="protein sequence ID" value="EEA85999.1"/>
    <property type="molecule type" value="Genomic_DNA"/>
</dbReference>
<reference evidence="1 2" key="1">
    <citation type="submission" date="2008-09" db="EMBL/GenBank/DDBJ databases">
        <authorList>
            <person name="Fulton L."/>
            <person name="Clifton S."/>
            <person name="Fulton B."/>
            <person name="Xu J."/>
            <person name="Minx P."/>
            <person name="Pepin K.H."/>
            <person name="Johnson M."/>
            <person name="Thiruvilangam P."/>
            <person name="Bhonagiri V."/>
            <person name="Nash W.E."/>
            <person name="Mardis E.R."/>
            <person name="Wilson R.K."/>
        </authorList>
    </citation>
    <scope>NUCLEOTIDE SEQUENCE [LARGE SCALE GENOMIC DNA]</scope>
    <source>
        <strain evidence="1 2">DSM 13275</strain>
    </source>
</reference>
<evidence type="ECO:0000313" key="2">
    <source>
        <dbReference type="Proteomes" id="UP000003178"/>
    </source>
</evidence>
<keyword evidence="2" id="KW-1185">Reference proteome</keyword>
<evidence type="ECO:0000313" key="1">
    <source>
        <dbReference type="EMBL" id="EEA85999.1"/>
    </source>
</evidence>
<dbReference type="HOGENOM" id="CLU_137904_1_0_9"/>
<dbReference type="OrthoDB" id="1707128at2"/>
<dbReference type="STRING" id="500633.CLOHIR_00337"/>